<organism evidence="1 2">
    <name type="scientific">Idiomarina seosinensis</name>
    <dbReference type="NCBI Taxonomy" id="281739"/>
    <lineage>
        <taxon>Bacteria</taxon>
        <taxon>Pseudomonadati</taxon>
        <taxon>Pseudomonadota</taxon>
        <taxon>Gammaproteobacteria</taxon>
        <taxon>Alteromonadales</taxon>
        <taxon>Idiomarinaceae</taxon>
        <taxon>Idiomarina</taxon>
    </lineage>
</organism>
<proteinExistence type="predicted"/>
<dbReference type="SUPFAM" id="SSF54001">
    <property type="entry name" value="Cysteine proteinases"/>
    <property type="match status" value="1"/>
</dbReference>
<dbReference type="InterPro" id="IPR038765">
    <property type="entry name" value="Papain-like_cys_pep_sf"/>
</dbReference>
<sequence length="222" mass="24990">MLFSFSMIHTIANERWGLKPGQFVARFSENADTAREWLQLVEQLPAVSERQQLNQVNRFVHEHVRYRTDQALYGQSDYWASVSETFEQGLGDCEDYAIAQYASLRLAGVSDDKLRLVYVRARIGGVNSGVSQAHMVLGYYPTPNSEPLILDSLISDILPASQRPDLTPVFSFNASGLWVGAAGQQAKTSPLDRLSRWRSVLDRLADEGIRWQSPRSNEGARQ</sequence>
<name>A0A432ZJU0_9GAMM</name>
<gene>
    <name evidence="1" type="ORF">CWI81_00040</name>
</gene>
<dbReference type="PANTHER" id="PTHR39327:SF1">
    <property type="entry name" value="BLR5470 PROTEIN"/>
    <property type="match status" value="1"/>
</dbReference>
<protein>
    <submittedName>
        <fullName evidence="1">Transglutaminase</fullName>
    </submittedName>
</protein>
<dbReference type="Proteomes" id="UP000287908">
    <property type="component" value="Unassembled WGS sequence"/>
</dbReference>
<dbReference type="Pfam" id="PF06035">
    <property type="entry name" value="Peptidase_C93"/>
    <property type="match status" value="1"/>
</dbReference>
<dbReference type="OrthoDB" id="5401788at2"/>
<comment type="caution">
    <text evidence="1">The sequence shown here is derived from an EMBL/GenBank/DDBJ whole genome shotgun (WGS) entry which is preliminary data.</text>
</comment>
<evidence type="ECO:0000313" key="2">
    <source>
        <dbReference type="Proteomes" id="UP000287908"/>
    </source>
</evidence>
<dbReference type="PANTHER" id="PTHR39327">
    <property type="match status" value="1"/>
</dbReference>
<dbReference type="AlphaFoldDB" id="A0A432ZJU0"/>
<reference evidence="1 2" key="1">
    <citation type="journal article" date="2011" name="Front. Microbiol.">
        <title>Genomic signatures of strain selection and enhancement in Bacillus atrophaeus var. globigii, a historical biowarfare simulant.</title>
        <authorList>
            <person name="Gibbons H.S."/>
            <person name="Broomall S.M."/>
            <person name="McNew L.A."/>
            <person name="Daligault H."/>
            <person name="Chapman C."/>
            <person name="Bruce D."/>
            <person name="Karavis M."/>
            <person name="Krepps M."/>
            <person name="McGregor P.A."/>
            <person name="Hong C."/>
            <person name="Park K.H."/>
            <person name="Akmal A."/>
            <person name="Feldman A."/>
            <person name="Lin J.S."/>
            <person name="Chang W.E."/>
            <person name="Higgs B.W."/>
            <person name="Demirev P."/>
            <person name="Lindquist J."/>
            <person name="Liem A."/>
            <person name="Fochler E."/>
            <person name="Read T.D."/>
            <person name="Tapia R."/>
            <person name="Johnson S."/>
            <person name="Bishop-Lilly K.A."/>
            <person name="Detter C."/>
            <person name="Han C."/>
            <person name="Sozhamannan S."/>
            <person name="Rosenzweig C.N."/>
            <person name="Skowronski E.W."/>
        </authorList>
    </citation>
    <scope>NUCLEOTIDE SEQUENCE [LARGE SCALE GENOMIC DNA]</scope>
    <source>
        <strain evidence="1 2">CL-SP19</strain>
    </source>
</reference>
<dbReference type="InterPro" id="IPR010319">
    <property type="entry name" value="Transglutaminase-like_Cys_pept"/>
</dbReference>
<dbReference type="Gene3D" id="3.10.620.30">
    <property type="match status" value="1"/>
</dbReference>
<accession>A0A432ZJU0</accession>
<evidence type="ECO:0000313" key="1">
    <source>
        <dbReference type="EMBL" id="RUO78090.1"/>
    </source>
</evidence>
<keyword evidence="2" id="KW-1185">Reference proteome</keyword>
<dbReference type="EMBL" id="PIQF01000001">
    <property type="protein sequence ID" value="RUO78090.1"/>
    <property type="molecule type" value="Genomic_DNA"/>
</dbReference>